<dbReference type="EMBL" id="JABEZV010000007">
    <property type="protein sequence ID" value="MBA0716121.1"/>
    <property type="molecule type" value="Genomic_DNA"/>
</dbReference>
<reference evidence="1 2" key="1">
    <citation type="journal article" date="2019" name="Genome Biol. Evol.">
        <title>Insights into the evolution of the New World diploid cottons (Gossypium, subgenus Houzingenia) based on genome sequencing.</title>
        <authorList>
            <person name="Grover C.E."/>
            <person name="Arick M.A. 2nd"/>
            <person name="Thrash A."/>
            <person name="Conover J.L."/>
            <person name="Sanders W.S."/>
            <person name="Peterson D.G."/>
            <person name="Frelichowski J.E."/>
            <person name="Scheffler J.A."/>
            <person name="Scheffler B.E."/>
            <person name="Wendel J.F."/>
        </authorList>
    </citation>
    <scope>NUCLEOTIDE SEQUENCE [LARGE SCALE GENOMIC DNA]</scope>
    <source>
        <strain evidence="1">4</strain>
        <tissue evidence="1">Leaf</tissue>
    </source>
</reference>
<protein>
    <recommendedName>
        <fullName evidence="3">DUF4283 domain-containing protein</fullName>
    </recommendedName>
</protein>
<gene>
    <name evidence="1" type="ORF">Golax_014982</name>
</gene>
<organism evidence="1 2">
    <name type="scientific">Gossypium laxum</name>
    <dbReference type="NCBI Taxonomy" id="34288"/>
    <lineage>
        <taxon>Eukaryota</taxon>
        <taxon>Viridiplantae</taxon>
        <taxon>Streptophyta</taxon>
        <taxon>Embryophyta</taxon>
        <taxon>Tracheophyta</taxon>
        <taxon>Spermatophyta</taxon>
        <taxon>Magnoliopsida</taxon>
        <taxon>eudicotyledons</taxon>
        <taxon>Gunneridae</taxon>
        <taxon>Pentapetalae</taxon>
        <taxon>rosids</taxon>
        <taxon>malvids</taxon>
        <taxon>Malvales</taxon>
        <taxon>Malvaceae</taxon>
        <taxon>Malvoideae</taxon>
        <taxon>Gossypium</taxon>
    </lineage>
</organism>
<evidence type="ECO:0008006" key="3">
    <source>
        <dbReference type="Google" id="ProtNLM"/>
    </source>
</evidence>
<accession>A0A7J8ZWF2</accession>
<keyword evidence="2" id="KW-1185">Reference proteome</keyword>
<evidence type="ECO:0000313" key="1">
    <source>
        <dbReference type="EMBL" id="MBA0716121.1"/>
    </source>
</evidence>
<dbReference type="AlphaFoldDB" id="A0A7J8ZWF2"/>
<feature type="non-terminal residue" evidence="1">
    <location>
        <position position="1"/>
    </location>
</feature>
<proteinExistence type="predicted"/>
<comment type="caution">
    <text evidence="1">The sequence shown here is derived from an EMBL/GenBank/DDBJ whole genome shotgun (WGS) entry which is preliminary data.</text>
</comment>
<dbReference type="Proteomes" id="UP000593574">
    <property type="component" value="Unassembled WGS sequence"/>
</dbReference>
<feature type="non-terminal residue" evidence="1">
    <location>
        <position position="268"/>
    </location>
</feature>
<name>A0A7J8ZWF2_9ROSI</name>
<sequence>KAAVDLSLEDEEEDTLQLRVDSVEKDLTYENCFVGIFLTSSVLFRFYLEENVDRIEKDRPWSFNSYLLILHRLVKGKNPLGVELNWVNFWVLAHDMSHSFMSKIVAKYLGKFIGTFLKYDVITPQVGNKKAMHIRATTSKHEIVFRWDISLHALSYRASMWKSKWLIEDREGRGINFRNSIINADGIKGDSFKSYPLNQGVLGALNSNVSQIKLNKEMGEDTPIHHSEGFKRPHTKLNEVEDGDSNVSKEIMGILAQNSETMISASFA</sequence>
<evidence type="ECO:0000313" key="2">
    <source>
        <dbReference type="Proteomes" id="UP000593574"/>
    </source>
</evidence>